<dbReference type="CDD" id="cd20557">
    <property type="entry name" value="CYCLIN_ScPCL1-like"/>
    <property type="match status" value="1"/>
</dbReference>
<dbReference type="AlphaFoldDB" id="T0L6P8"/>
<dbReference type="Proteomes" id="UP000053780">
    <property type="component" value="Unassembled WGS sequence"/>
</dbReference>
<evidence type="ECO:0000313" key="2">
    <source>
        <dbReference type="Proteomes" id="UP000053780"/>
    </source>
</evidence>
<dbReference type="HOGENOM" id="CLU_1669892_0_0_1"/>
<protein>
    <submittedName>
        <fullName evidence="1">Uncharacterized protein</fullName>
    </submittedName>
</protein>
<dbReference type="InterPro" id="IPR036915">
    <property type="entry name" value="Cyclin-like_sf"/>
</dbReference>
<dbReference type="EMBL" id="KE647317">
    <property type="protein sequence ID" value="EQB60194.1"/>
    <property type="molecule type" value="Genomic_DNA"/>
</dbReference>
<sequence length="158" mass="19100">MYSSKIKNYLNFSINDNCVANKLLHKLEITKTRLYIILNSIYIFEKFKCNNNMYVDKYLLFTTCIILSSKLFMDISYTNQSWTEIFPFDCKQISSLELTILEKLDYKIYLPFKNMELLYFEYGKKEDIDWLIANNIPTKKKKDMFFIFKKFLKCIKII</sequence>
<dbReference type="Gene3D" id="1.10.472.10">
    <property type="entry name" value="Cyclin-like"/>
    <property type="match status" value="1"/>
</dbReference>
<dbReference type="OrthoDB" id="286814at2759"/>
<proteinExistence type="predicted"/>
<gene>
    <name evidence="1" type="ORF">NAPIS_ORF02253</name>
</gene>
<name>T0L6P8_9MICR</name>
<dbReference type="SUPFAM" id="SSF47954">
    <property type="entry name" value="Cyclin-like"/>
    <property type="match status" value="1"/>
</dbReference>
<organism evidence="1 2">
    <name type="scientific">Vairimorpha apis BRL 01</name>
    <dbReference type="NCBI Taxonomy" id="1037528"/>
    <lineage>
        <taxon>Eukaryota</taxon>
        <taxon>Fungi</taxon>
        <taxon>Fungi incertae sedis</taxon>
        <taxon>Microsporidia</taxon>
        <taxon>Nosematidae</taxon>
        <taxon>Vairimorpha</taxon>
    </lineage>
</organism>
<keyword evidence="2" id="KW-1185">Reference proteome</keyword>
<reference evidence="1 2" key="1">
    <citation type="journal article" date="2013" name="BMC Genomics">
        <title>Genome sequencing and comparative genomics of honey bee microsporidia, Nosema apis reveal novel insights into host-parasite interactions.</title>
        <authorList>
            <person name="Chen Yp."/>
            <person name="Pettis J.S."/>
            <person name="Zhao Y."/>
            <person name="Liu X."/>
            <person name="Tallon L.J."/>
            <person name="Sadzewicz L.D."/>
            <person name="Li R."/>
            <person name="Zheng H."/>
            <person name="Huang S."/>
            <person name="Zhang X."/>
            <person name="Hamilton M.C."/>
            <person name="Pernal S.F."/>
            <person name="Melathopoulos A.P."/>
            <person name="Yan X."/>
            <person name="Evans J.D."/>
        </authorList>
    </citation>
    <scope>NUCLEOTIDE SEQUENCE [LARGE SCALE GENOMIC DNA]</scope>
    <source>
        <strain evidence="1 2">BRL 01</strain>
    </source>
</reference>
<evidence type="ECO:0000313" key="1">
    <source>
        <dbReference type="EMBL" id="EQB60194.1"/>
    </source>
</evidence>
<accession>T0L6P8</accession>
<dbReference type="VEuPathDB" id="MicrosporidiaDB:NAPIS_ORF02253"/>